<organism evidence="3 4">
    <name type="scientific">Colocasia esculenta</name>
    <name type="common">Wild taro</name>
    <name type="synonym">Arum esculentum</name>
    <dbReference type="NCBI Taxonomy" id="4460"/>
    <lineage>
        <taxon>Eukaryota</taxon>
        <taxon>Viridiplantae</taxon>
        <taxon>Streptophyta</taxon>
        <taxon>Embryophyta</taxon>
        <taxon>Tracheophyta</taxon>
        <taxon>Spermatophyta</taxon>
        <taxon>Magnoliopsida</taxon>
        <taxon>Liliopsida</taxon>
        <taxon>Araceae</taxon>
        <taxon>Aroideae</taxon>
        <taxon>Colocasieae</taxon>
        <taxon>Colocasia</taxon>
    </lineage>
</organism>
<name>A0A843TKU6_COLES</name>
<accession>A0A843TKU6</accession>
<dbReference type="Proteomes" id="UP000652761">
    <property type="component" value="Unassembled WGS sequence"/>
</dbReference>
<dbReference type="GO" id="GO:0004252">
    <property type="term" value="F:serine-type endopeptidase activity"/>
    <property type="evidence" value="ECO:0007669"/>
    <property type="project" value="InterPro"/>
</dbReference>
<feature type="domain" description="Peptidase S31" evidence="2">
    <location>
        <begin position="1"/>
        <end position="28"/>
    </location>
</feature>
<dbReference type="InterPro" id="IPR000280">
    <property type="entry name" value="Pestivirus_NS3_S31"/>
</dbReference>
<evidence type="ECO:0000259" key="2">
    <source>
        <dbReference type="PROSITE" id="PS51535"/>
    </source>
</evidence>
<reference evidence="3" key="1">
    <citation type="submission" date="2017-07" db="EMBL/GenBank/DDBJ databases">
        <title>Taro Niue Genome Assembly and Annotation.</title>
        <authorList>
            <person name="Atibalentja N."/>
            <person name="Keating K."/>
            <person name="Fields C.J."/>
        </authorList>
    </citation>
    <scope>NUCLEOTIDE SEQUENCE</scope>
    <source>
        <strain evidence="3">Niue_2</strain>
        <tissue evidence="3">Leaf</tissue>
    </source>
</reference>
<sequence>MAGTVALSHLQSSRGWSGMPRTVRSSTRCRLASPVSHCLAPCIPETAWRGLKSRVRLHSSGRARAGQRRRGGRDLFIPCLLLVLACVGAVLRAVSGSVGGDRENRVLGMGQGSGSRVVTLGHFFLIFT</sequence>
<evidence type="ECO:0000256" key="1">
    <source>
        <dbReference type="SAM" id="Phobius"/>
    </source>
</evidence>
<keyword evidence="1" id="KW-0472">Membrane</keyword>
<keyword evidence="1" id="KW-1133">Transmembrane helix</keyword>
<keyword evidence="1" id="KW-0812">Transmembrane</keyword>
<gene>
    <name evidence="3" type="ORF">Taro_002443</name>
</gene>
<proteinExistence type="predicted"/>
<dbReference type="AlphaFoldDB" id="A0A843TKU6"/>
<protein>
    <recommendedName>
        <fullName evidence="2">Peptidase S31 domain-containing protein</fullName>
    </recommendedName>
</protein>
<comment type="caution">
    <text evidence="3">The sequence shown here is derived from an EMBL/GenBank/DDBJ whole genome shotgun (WGS) entry which is preliminary data.</text>
</comment>
<evidence type="ECO:0000313" key="3">
    <source>
        <dbReference type="EMBL" id="MQL70144.1"/>
    </source>
</evidence>
<evidence type="ECO:0000313" key="4">
    <source>
        <dbReference type="Proteomes" id="UP000652761"/>
    </source>
</evidence>
<keyword evidence="4" id="KW-1185">Reference proteome</keyword>
<feature type="transmembrane region" description="Helical" evidence="1">
    <location>
        <begin position="75"/>
        <end position="94"/>
    </location>
</feature>
<dbReference type="EMBL" id="NMUH01000058">
    <property type="protein sequence ID" value="MQL70144.1"/>
    <property type="molecule type" value="Genomic_DNA"/>
</dbReference>
<dbReference type="PROSITE" id="PS51535">
    <property type="entry name" value="PESTIVIRUS_NS3PRO"/>
    <property type="match status" value="1"/>
</dbReference>